<proteinExistence type="inferred from homology"/>
<evidence type="ECO:0000256" key="5">
    <source>
        <dbReference type="SAM" id="MobiDB-lite"/>
    </source>
</evidence>
<evidence type="ECO:0000256" key="4">
    <source>
        <dbReference type="ARBA" id="ARBA00023242"/>
    </source>
</evidence>
<dbReference type="SUPFAM" id="SSF54928">
    <property type="entry name" value="RNA-binding domain, RBD"/>
    <property type="match status" value="1"/>
</dbReference>
<feature type="compositionally biased region" description="Basic and acidic residues" evidence="5">
    <location>
        <begin position="206"/>
        <end position="224"/>
    </location>
</feature>
<dbReference type="InterPro" id="IPR012677">
    <property type="entry name" value="Nucleotide-bd_a/b_plait_sf"/>
</dbReference>
<organism evidence="6 7">
    <name type="scientific">Fistulifera solaris</name>
    <name type="common">Oleaginous diatom</name>
    <dbReference type="NCBI Taxonomy" id="1519565"/>
    <lineage>
        <taxon>Eukaryota</taxon>
        <taxon>Sar</taxon>
        <taxon>Stramenopiles</taxon>
        <taxon>Ochrophyta</taxon>
        <taxon>Bacillariophyta</taxon>
        <taxon>Bacillariophyceae</taxon>
        <taxon>Bacillariophycidae</taxon>
        <taxon>Naviculales</taxon>
        <taxon>Naviculaceae</taxon>
        <taxon>Fistulifera</taxon>
    </lineage>
</organism>
<dbReference type="EMBL" id="BDSP01000252">
    <property type="protein sequence ID" value="GAX26931.1"/>
    <property type="molecule type" value="Genomic_DNA"/>
</dbReference>
<dbReference type="InParanoid" id="A0A1Z5KLM7"/>
<dbReference type="GO" id="GO:0000447">
    <property type="term" value="P:endonucleolytic cleavage in ITS1 to separate SSU-rRNA from 5.8S rRNA and LSU-rRNA from tricistronic rRNA transcript (SSU-rRNA, 5.8S rRNA, LSU-rRNA)"/>
    <property type="evidence" value="ECO:0007669"/>
    <property type="project" value="TreeGrafter"/>
</dbReference>
<protein>
    <submittedName>
        <fullName evidence="6">ESF2/ABP1 family protein</fullName>
    </submittedName>
</protein>
<evidence type="ECO:0000256" key="3">
    <source>
        <dbReference type="ARBA" id="ARBA00022884"/>
    </source>
</evidence>
<dbReference type="GO" id="GO:0003723">
    <property type="term" value="F:RNA binding"/>
    <property type="evidence" value="ECO:0007669"/>
    <property type="project" value="UniProtKB-KW"/>
</dbReference>
<dbReference type="GO" id="GO:0000472">
    <property type="term" value="P:endonucleolytic cleavage to generate mature 5'-end of SSU-rRNA from (SSU-rRNA, 5.8S rRNA, LSU-rRNA)"/>
    <property type="evidence" value="ECO:0007669"/>
    <property type="project" value="TreeGrafter"/>
</dbReference>
<keyword evidence="4" id="KW-0539">Nucleus</keyword>
<comment type="subcellular location">
    <subcellularLocation>
        <location evidence="1">Nucleus</location>
        <location evidence="1">Nucleolus</location>
    </subcellularLocation>
</comment>
<comment type="similarity">
    <text evidence="2">Belongs to the ESF2/ABP1 family.</text>
</comment>
<dbReference type="FunCoup" id="A0A1Z5KLM7">
    <property type="interactions" value="767"/>
</dbReference>
<dbReference type="Gene3D" id="3.30.70.330">
    <property type="match status" value="1"/>
</dbReference>
<feature type="compositionally biased region" description="Polar residues" evidence="5">
    <location>
        <begin position="12"/>
        <end position="23"/>
    </location>
</feature>
<sequence>MTTNEEEDEETVQSNSDQGSVDSQNDDLVEKASSDRKVHKLSLRKTEDFNAKLKKRGIVYLARIPPRMTPTKVKTLLGDFGEITRVYLAEEDAAVRKRRRKLSGNGSKRYVEGWIEFASKKVAKHVAASLNSTPITNYKRSAHYGDLWVLKYLSKFEWSHLTEKVAYERRVKEQKLRLETMQARKETAAYKQLVETGKKIDKIEERKRRRAEKEGKMLESETKKFKTTHQIKPIVEGGAKAGKSAILGSLV</sequence>
<dbReference type="OrthoDB" id="287393at2759"/>
<comment type="caution">
    <text evidence="6">The sequence shown here is derived from an EMBL/GenBank/DDBJ whole genome shotgun (WGS) entry which is preliminary data.</text>
</comment>
<evidence type="ECO:0000313" key="7">
    <source>
        <dbReference type="Proteomes" id="UP000198406"/>
    </source>
</evidence>
<feature type="compositionally biased region" description="Acidic residues" evidence="5">
    <location>
        <begin position="1"/>
        <end position="11"/>
    </location>
</feature>
<dbReference type="Proteomes" id="UP000198406">
    <property type="component" value="Unassembled WGS sequence"/>
</dbReference>
<dbReference type="PANTHER" id="PTHR12311">
    <property type="entry name" value="ACTIVATOR OF BASAL TRANSCRIPTION 1"/>
    <property type="match status" value="1"/>
</dbReference>
<gene>
    <name evidence="6" type="ORF">FisN_9Lh233</name>
</gene>
<feature type="region of interest" description="Disordered" evidence="5">
    <location>
        <begin position="206"/>
        <end position="225"/>
    </location>
</feature>
<dbReference type="GO" id="GO:0000480">
    <property type="term" value="P:endonucleolytic cleavage in 5'-ETS of tricistronic rRNA transcript (SSU-rRNA, 5.8S rRNA, LSU-rRNA)"/>
    <property type="evidence" value="ECO:0007669"/>
    <property type="project" value="TreeGrafter"/>
</dbReference>
<keyword evidence="7" id="KW-1185">Reference proteome</keyword>
<dbReference type="InterPro" id="IPR035979">
    <property type="entry name" value="RBD_domain_sf"/>
</dbReference>
<dbReference type="PANTHER" id="PTHR12311:SF7">
    <property type="entry name" value="ACTIVATOR OF BASAL TRANSCRIPTION 1"/>
    <property type="match status" value="1"/>
</dbReference>
<dbReference type="InterPro" id="IPR039119">
    <property type="entry name" value="ABT1/Esf2"/>
</dbReference>
<dbReference type="GO" id="GO:0034462">
    <property type="term" value="P:small-subunit processome assembly"/>
    <property type="evidence" value="ECO:0007669"/>
    <property type="project" value="TreeGrafter"/>
</dbReference>
<feature type="region of interest" description="Disordered" evidence="5">
    <location>
        <begin position="1"/>
        <end position="38"/>
    </location>
</feature>
<keyword evidence="3" id="KW-0694">RNA-binding</keyword>
<evidence type="ECO:0000256" key="2">
    <source>
        <dbReference type="ARBA" id="ARBA00005819"/>
    </source>
</evidence>
<dbReference type="AlphaFoldDB" id="A0A1Z5KLM7"/>
<reference evidence="6 7" key="1">
    <citation type="journal article" date="2015" name="Plant Cell">
        <title>Oil accumulation by the oleaginous diatom Fistulifera solaris as revealed by the genome and transcriptome.</title>
        <authorList>
            <person name="Tanaka T."/>
            <person name="Maeda Y."/>
            <person name="Veluchamy A."/>
            <person name="Tanaka M."/>
            <person name="Abida H."/>
            <person name="Marechal E."/>
            <person name="Bowler C."/>
            <person name="Muto M."/>
            <person name="Sunaga Y."/>
            <person name="Tanaka M."/>
            <person name="Yoshino T."/>
            <person name="Taniguchi T."/>
            <person name="Fukuda Y."/>
            <person name="Nemoto M."/>
            <person name="Matsumoto M."/>
            <person name="Wong P.S."/>
            <person name="Aburatani S."/>
            <person name="Fujibuchi W."/>
        </authorList>
    </citation>
    <scope>NUCLEOTIDE SEQUENCE [LARGE SCALE GENOMIC DNA]</scope>
    <source>
        <strain evidence="6 7">JPCC DA0580</strain>
    </source>
</reference>
<evidence type="ECO:0000313" key="6">
    <source>
        <dbReference type="EMBL" id="GAX26931.1"/>
    </source>
</evidence>
<accession>A0A1Z5KLM7</accession>
<dbReference type="GO" id="GO:0005730">
    <property type="term" value="C:nucleolus"/>
    <property type="evidence" value="ECO:0007669"/>
    <property type="project" value="UniProtKB-SubCell"/>
</dbReference>
<evidence type="ECO:0000256" key="1">
    <source>
        <dbReference type="ARBA" id="ARBA00004604"/>
    </source>
</evidence>
<dbReference type="CDD" id="cd12263">
    <property type="entry name" value="RRM_ABT1_like"/>
    <property type="match status" value="1"/>
</dbReference>
<dbReference type="InterPro" id="IPR034353">
    <property type="entry name" value="ABT1/ESF2_RRM"/>
</dbReference>
<name>A0A1Z5KLM7_FISSO</name>